<keyword evidence="3" id="KW-1185">Reference proteome</keyword>
<dbReference type="SUPFAM" id="SSF89550">
    <property type="entry name" value="PHP domain-like"/>
    <property type="match status" value="1"/>
</dbReference>
<gene>
    <name evidence="2" type="ORF">MTP13_00325</name>
</gene>
<sequence>MDAADALDEIALLLERELANPFKAKAFRRASTAIAGLDAEELARRIADGSLRRTKGIGDTSYTVIAEAAEGRVPDYLAELRAKLGGGEAESPLRRELRGDLHSHTDWSDGTTSLPVMAAAARDAGLEYLVVTDHSPSLRVANGLSAERLETQLDLIEALDTGHGEGDGLGIRLVPGIEVDILAGGELDQRDELLARLGVVVGSVHSKLRMPAAEMTPRMLRAIANPRLNVLGHCTGRLVRGSRGTRPQSEFDARAVFAACAEHGVAVEINSRPEREDPPDELIALALDAGCLFSIDSDAHAPGHFAFLGLGAARAERAGVPAERIVNTWPLERLLAWAAGSAPAGPA</sequence>
<name>A0ABY4AV27_9MICO</name>
<evidence type="ECO:0000259" key="1">
    <source>
        <dbReference type="SMART" id="SM00481"/>
    </source>
</evidence>
<dbReference type="Gene3D" id="3.20.20.140">
    <property type="entry name" value="Metal-dependent hydrolases"/>
    <property type="match status" value="1"/>
</dbReference>
<dbReference type="NCBIfam" id="NF005928">
    <property type="entry name" value="PRK07945.1"/>
    <property type="match status" value="1"/>
</dbReference>
<feature type="domain" description="Polymerase/histidinol phosphatase N-terminal" evidence="1">
    <location>
        <begin position="99"/>
        <end position="183"/>
    </location>
</feature>
<dbReference type="Proteomes" id="UP000831304">
    <property type="component" value="Chromosome"/>
</dbReference>
<evidence type="ECO:0000313" key="3">
    <source>
        <dbReference type="Proteomes" id="UP000831304"/>
    </source>
</evidence>
<dbReference type="CDD" id="cd07436">
    <property type="entry name" value="PHP_PolX"/>
    <property type="match status" value="1"/>
</dbReference>
<dbReference type="RefSeq" id="WP_243569089.1">
    <property type="nucleotide sequence ID" value="NZ_BAAARD010000005.1"/>
</dbReference>
<dbReference type="SUPFAM" id="SSF47802">
    <property type="entry name" value="DNA polymerase beta, N-terminal domain-like"/>
    <property type="match status" value="1"/>
</dbReference>
<protein>
    <submittedName>
        <fullName evidence="2">PHP domain-containing protein</fullName>
    </submittedName>
</protein>
<dbReference type="InterPro" id="IPR016195">
    <property type="entry name" value="Pol/histidinol_Pase-like"/>
</dbReference>
<dbReference type="Pfam" id="PF02811">
    <property type="entry name" value="PHP"/>
    <property type="match status" value="1"/>
</dbReference>
<dbReference type="PANTHER" id="PTHR36928:SF1">
    <property type="entry name" value="PHOSPHATASE YCDX-RELATED"/>
    <property type="match status" value="1"/>
</dbReference>
<dbReference type="PANTHER" id="PTHR36928">
    <property type="entry name" value="PHOSPHATASE YCDX-RELATED"/>
    <property type="match status" value="1"/>
</dbReference>
<dbReference type="InterPro" id="IPR003141">
    <property type="entry name" value="Pol/His_phosphatase_N"/>
</dbReference>
<dbReference type="InterPro" id="IPR027421">
    <property type="entry name" value="DNA_pol_lamdba_lyase_dom_sf"/>
</dbReference>
<dbReference type="SMART" id="SM00481">
    <property type="entry name" value="POLIIIAc"/>
    <property type="match status" value="1"/>
</dbReference>
<evidence type="ECO:0000313" key="2">
    <source>
        <dbReference type="EMBL" id="UOE26257.1"/>
    </source>
</evidence>
<accession>A0ABY4AV27</accession>
<dbReference type="EMBL" id="CP094533">
    <property type="protein sequence ID" value="UOE26257.1"/>
    <property type="molecule type" value="Genomic_DNA"/>
</dbReference>
<reference evidence="2 3" key="1">
    <citation type="submission" date="2022-03" db="EMBL/GenBank/DDBJ databases">
        <title>Agromyces sp. isolated from the gut of P. brevitarsis seulensis larvae.</title>
        <authorList>
            <person name="Won M."/>
            <person name="Kwon S.-W."/>
        </authorList>
    </citation>
    <scope>NUCLEOTIDE SEQUENCE [LARGE SCALE GENOMIC DNA]</scope>
    <source>
        <strain evidence="2 3">KACC 16215</strain>
    </source>
</reference>
<proteinExistence type="predicted"/>
<dbReference type="InterPro" id="IPR004013">
    <property type="entry name" value="PHP_dom"/>
</dbReference>
<dbReference type="Gene3D" id="1.10.150.110">
    <property type="entry name" value="DNA polymerase beta, N-terminal domain-like"/>
    <property type="match status" value="1"/>
</dbReference>
<dbReference type="InterPro" id="IPR047967">
    <property type="entry name" value="PolX_PHP"/>
</dbReference>
<organism evidence="2 3">
    <name type="scientific">Agromyces soli</name>
    <dbReference type="NCBI Taxonomy" id="659012"/>
    <lineage>
        <taxon>Bacteria</taxon>
        <taxon>Bacillati</taxon>
        <taxon>Actinomycetota</taxon>
        <taxon>Actinomycetes</taxon>
        <taxon>Micrococcales</taxon>
        <taxon>Microbacteriaceae</taxon>
        <taxon>Agromyces</taxon>
    </lineage>
</organism>
<dbReference type="InterPro" id="IPR050243">
    <property type="entry name" value="PHP_phosphatase"/>
</dbReference>